<sequence length="45" mass="5520">MAKALYLEISFLGFNHCFLKIFSFRDFLETPPFFKKRVFNRQTRN</sequence>
<gene>
    <name evidence="1" type="ORF">HPSH169_05835</name>
</gene>
<dbReference type="AlphaFoldDB" id="A0A0E0WDC5"/>
<evidence type="ECO:0000313" key="2">
    <source>
        <dbReference type="Proteomes" id="UP000005007"/>
    </source>
</evidence>
<dbReference type="PATRIC" id="fig|1163741.3.peg.1176"/>
<name>A0A0E0WDC5_HELPX</name>
<dbReference type="Proteomes" id="UP000005007">
    <property type="component" value="Chromosome"/>
</dbReference>
<evidence type="ECO:0000313" key="1">
    <source>
        <dbReference type="EMBL" id="AFH99831.1"/>
    </source>
</evidence>
<dbReference type="EMBL" id="CP003473">
    <property type="protein sequence ID" value="AFH99831.1"/>
    <property type="molecule type" value="Genomic_DNA"/>
</dbReference>
<protein>
    <submittedName>
        <fullName evidence="1">Uncharacterized protein</fullName>
    </submittedName>
</protein>
<reference evidence="1 2" key="1">
    <citation type="submission" date="2012-04" db="EMBL/GenBank/DDBJ databases">
        <authorList>
            <person name="Kersulyte D."/>
            <person name="Cabrera L."/>
            <person name="Pacheco R."/>
            <person name="Herrera P."/>
            <person name="Rodriguez C."/>
            <person name="Gilman R.H."/>
            <person name="Berg D.E."/>
        </authorList>
    </citation>
    <scope>NUCLEOTIDE SEQUENCE [LARGE SCALE GENOMIC DNA]</scope>
    <source>
        <strain evidence="1 2">Shi169</strain>
    </source>
</reference>
<accession>A0A0E0WDC5</accession>
<proteinExistence type="predicted"/>
<dbReference type="HOGENOM" id="CLU_217569_0_0_7"/>
<dbReference type="KEGG" id="hhq:HPSH169_05835"/>
<organism evidence="1 2">
    <name type="scientific">Helicobacter pylori Shi169</name>
    <dbReference type="NCBI Taxonomy" id="1163741"/>
    <lineage>
        <taxon>Bacteria</taxon>
        <taxon>Pseudomonadati</taxon>
        <taxon>Campylobacterota</taxon>
        <taxon>Epsilonproteobacteria</taxon>
        <taxon>Campylobacterales</taxon>
        <taxon>Helicobacteraceae</taxon>
        <taxon>Helicobacter</taxon>
    </lineage>
</organism>